<gene>
    <name evidence="13" type="ORF">HMF8227_00122</name>
</gene>
<dbReference type="GO" id="GO:0015628">
    <property type="term" value="P:protein secretion by the type II secretion system"/>
    <property type="evidence" value="ECO:0007669"/>
    <property type="project" value="InterPro"/>
</dbReference>
<evidence type="ECO:0000256" key="10">
    <source>
        <dbReference type="SAM" id="MobiDB-lite"/>
    </source>
</evidence>
<dbReference type="InterPro" id="IPR001639">
    <property type="entry name" value="T2SS_protein-GspC"/>
</dbReference>
<reference evidence="13 14" key="1">
    <citation type="submission" date="2018-05" db="EMBL/GenBank/DDBJ databases">
        <title>Salinimonas sp. HMF8227 Genome sequencing and assembly.</title>
        <authorList>
            <person name="Kang H."/>
            <person name="Kang J."/>
            <person name="Cha I."/>
            <person name="Kim H."/>
            <person name="Joh K."/>
        </authorList>
    </citation>
    <scope>NUCLEOTIDE SEQUENCE [LARGE SCALE GENOMIC DNA]</scope>
    <source>
        <strain evidence="13 14">HMF8227</strain>
    </source>
</reference>
<dbReference type="KEGG" id="salh:HMF8227_00122"/>
<accession>A0A2S2E027</accession>
<evidence type="ECO:0000259" key="11">
    <source>
        <dbReference type="Pfam" id="PF11356"/>
    </source>
</evidence>
<keyword evidence="4" id="KW-1003">Cell membrane</keyword>
<dbReference type="RefSeq" id="WP_109338329.1">
    <property type="nucleotide sequence ID" value="NZ_CP029347.1"/>
</dbReference>
<evidence type="ECO:0000313" key="13">
    <source>
        <dbReference type="EMBL" id="AWL10630.1"/>
    </source>
</evidence>
<dbReference type="AlphaFoldDB" id="A0A2S2E027"/>
<name>A0A2S2E027_9ALTE</name>
<proteinExistence type="inferred from homology"/>
<dbReference type="GO" id="GO:0015627">
    <property type="term" value="C:type II protein secretion system complex"/>
    <property type="evidence" value="ECO:0007669"/>
    <property type="project" value="InterPro"/>
</dbReference>
<dbReference type="EMBL" id="CP029347">
    <property type="protein sequence ID" value="AWL10630.1"/>
    <property type="molecule type" value="Genomic_DNA"/>
</dbReference>
<evidence type="ECO:0000256" key="6">
    <source>
        <dbReference type="ARBA" id="ARBA00022692"/>
    </source>
</evidence>
<keyword evidence="8" id="KW-1133">Transmembrane helix</keyword>
<keyword evidence="3" id="KW-0813">Transport</keyword>
<sequence>MQAFNSNQVQNLWQQLQSRPKLWRTLAIWLLSLYLVAYAAELTWRLLPEPADKAMDTVAVHAGGNAKQPSQNIGAIKRLHLFGRPGQQPQAARQQVEEAPETRLNLALTGVVASNEENQGAAIIESSGKQKTYGVGEKIDRTSVILHQVYPDRVILKNGSQFETLMLEGLDYSKNPQISVLAEDNTPSSSSDDGAGEEAESRTLSDEALATTQALQQQPANFTDYIAITQHRRDGELAGYRVSPGKDPALFEAAGLKANDVITEINGLSLTDTEQAMQAMQELRNTQSLQLTIERDGSLLTLYLDLPSA</sequence>
<keyword evidence="9" id="KW-0472">Membrane</keyword>
<evidence type="ECO:0000256" key="2">
    <source>
        <dbReference type="ARBA" id="ARBA00007986"/>
    </source>
</evidence>
<keyword evidence="5" id="KW-0997">Cell inner membrane</keyword>
<keyword evidence="14" id="KW-1185">Reference proteome</keyword>
<evidence type="ECO:0000256" key="7">
    <source>
        <dbReference type="ARBA" id="ARBA00022927"/>
    </source>
</evidence>
<dbReference type="Pfam" id="PF11356">
    <property type="entry name" value="T2SSC"/>
    <property type="match status" value="1"/>
</dbReference>
<dbReference type="Gene3D" id="2.30.42.10">
    <property type="match status" value="1"/>
</dbReference>
<dbReference type="InterPro" id="IPR001478">
    <property type="entry name" value="PDZ"/>
</dbReference>
<dbReference type="GO" id="GO:0005886">
    <property type="term" value="C:plasma membrane"/>
    <property type="evidence" value="ECO:0007669"/>
    <property type="project" value="UniProtKB-SubCell"/>
</dbReference>
<comment type="subcellular location">
    <subcellularLocation>
        <location evidence="1">Cell inner membrane</location>
    </subcellularLocation>
</comment>
<evidence type="ECO:0000256" key="1">
    <source>
        <dbReference type="ARBA" id="ARBA00004533"/>
    </source>
</evidence>
<keyword evidence="7" id="KW-0653">Protein transport</keyword>
<evidence type="ECO:0000256" key="4">
    <source>
        <dbReference type="ARBA" id="ARBA00022475"/>
    </source>
</evidence>
<organism evidence="13 14">
    <name type="scientific">Saliniradius amylolyticus</name>
    <dbReference type="NCBI Taxonomy" id="2183582"/>
    <lineage>
        <taxon>Bacteria</taxon>
        <taxon>Pseudomonadati</taxon>
        <taxon>Pseudomonadota</taxon>
        <taxon>Gammaproteobacteria</taxon>
        <taxon>Alteromonadales</taxon>
        <taxon>Alteromonadaceae</taxon>
        <taxon>Saliniradius</taxon>
    </lineage>
</organism>
<dbReference type="NCBIfam" id="TIGR01713">
    <property type="entry name" value="typeII_sec_gspC"/>
    <property type="match status" value="1"/>
</dbReference>
<keyword evidence="6" id="KW-0812">Transmembrane</keyword>
<dbReference type="Proteomes" id="UP000245728">
    <property type="component" value="Chromosome"/>
</dbReference>
<comment type="similarity">
    <text evidence="2">Belongs to the GSP C family.</text>
</comment>
<feature type="domain" description="Type II secretion system protein GspC N-terminal" evidence="11">
    <location>
        <begin position="29"/>
        <end position="167"/>
    </location>
</feature>
<dbReference type="InterPro" id="IPR024961">
    <property type="entry name" value="T2SS_GspC_N"/>
</dbReference>
<evidence type="ECO:0000259" key="12">
    <source>
        <dbReference type="Pfam" id="PF13180"/>
    </source>
</evidence>
<evidence type="ECO:0000313" key="14">
    <source>
        <dbReference type="Proteomes" id="UP000245728"/>
    </source>
</evidence>
<feature type="domain" description="PDZ" evidence="12">
    <location>
        <begin position="251"/>
        <end position="305"/>
    </location>
</feature>
<protein>
    <submittedName>
        <fullName evidence="13">Type II secretion system protein</fullName>
    </submittedName>
</protein>
<feature type="region of interest" description="Disordered" evidence="10">
    <location>
        <begin position="182"/>
        <end position="205"/>
    </location>
</feature>
<evidence type="ECO:0000256" key="3">
    <source>
        <dbReference type="ARBA" id="ARBA00022448"/>
    </source>
</evidence>
<evidence type="ECO:0000256" key="9">
    <source>
        <dbReference type="ARBA" id="ARBA00023136"/>
    </source>
</evidence>
<dbReference type="Pfam" id="PF13180">
    <property type="entry name" value="PDZ_2"/>
    <property type="match status" value="1"/>
</dbReference>
<evidence type="ECO:0000256" key="5">
    <source>
        <dbReference type="ARBA" id="ARBA00022519"/>
    </source>
</evidence>
<dbReference type="SUPFAM" id="SSF50156">
    <property type="entry name" value="PDZ domain-like"/>
    <property type="match status" value="1"/>
</dbReference>
<evidence type="ECO:0000256" key="8">
    <source>
        <dbReference type="ARBA" id="ARBA00022989"/>
    </source>
</evidence>
<dbReference type="Gene3D" id="2.30.30.830">
    <property type="match status" value="1"/>
</dbReference>
<dbReference type="OrthoDB" id="1491375at2"/>
<dbReference type="InterPro" id="IPR036034">
    <property type="entry name" value="PDZ_sf"/>
</dbReference>